<dbReference type="EMBL" id="KK540400">
    <property type="protein sequence ID" value="KFP30705.1"/>
    <property type="molecule type" value="Genomic_DNA"/>
</dbReference>
<dbReference type="AlphaFoldDB" id="A0A091K118"/>
<evidence type="ECO:0000256" key="1">
    <source>
        <dbReference type="SAM" id="SignalP"/>
    </source>
</evidence>
<dbReference type="InterPro" id="IPR012573">
    <property type="entry name" value="Meleagrin/Cygnin"/>
</dbReference>
<proteinExistence type="predicted"/>
<name>A0A091K118_COLST</name>
<keyword evidence="1" id="KW-0732">Signal</keyword>
<dbReference type="Pfam" id="PF08189">
    <property type="entry name" value="Meleagrin"/>
    <property type="match status" value="1"/>
</dbReference>
<dbReference type="Gene3D" id="3.10.360.10">
    <property type="entry name" value="Antimicrobial Peptide, Beta-defensin 2, Chain A"/>
    <property type="match status" value="1"/>
</dbReference>
<evidence type="ECO:0000313" key="2">
    <source>
        <dbReference type="EMBL" id="KFP30705.1"/>
    </source>
</evidence>
<reference evidence="2 3" key="1">
    <citation type="submission" date="2014-04" db="EMBL/GenBank/DDBJ databases">
        <title>Genome evolution of avian class.</title>
        <authorList>
            <person name="Zhang G."/>
            <person name="Li C."/>
        </authorList>
    </citation>
    <scope>NUCLEOTIDE SEQUENCE [LARGE SCALE GENOMIC DNA]</scope>
    <source>
        <strain evidence="2">BGI_N325</strain>
    </source>
</reference>
<feature type="chain" id="PRO_5001877228" evidence="1">
    <location>
        <begin position="23"/>
        <end position="63"/>
    </location>
</feature>
<evidence type="ECO:0000313" key="3">
    <source>
        <dbReference type="Proteomes" id="UP000053615"/>
    </source>
</evidence>
<dbReference type="Proteomes" id="UP000053615">
    <property type="component" value="Unassembled WGS sequence"/>
</dbReference>
<feature type="signal peptide" evidence="1">
    <location>
        <begin position="1"/>
        <end position="22"/>
    </location>
</feature>
<keyword evidence="3" id="KW-1185">Reference proteome</keyword>
<accession>A0A091K118</accession>
<sequence>MRFLYLIFAVVLLVSLTVPGDGQIMKHCPDVGYCASKCTKVDVWAHSYNCKKFCCIPPIWKGK</sequence>
<gene>
    <name evidence="2" type="ORF">N325_12831</name>
</gene>
<protein>
    <submittedName>
        <fullName evidence="2">Cygnin</fullName>
    </submittedName>
</protein>
<organism evidence="2 3">
    <name type="scientific">Colius striatus</name>
    <name type="common">Speckled mousebird</name>
    <dbReference type="NCBI Taxonomy" id="57412"/>
    <lineage>
        <taxon>Eukaryota</taxon>
        <taxon>Metazoa</taxon>
        <taxon>Chordata</taxon>
        <taxon>Craniata</taxon>
        <taxon>Vertebrata</taxon>
        <taxon>Euteleostomi</taxon>
        <taxon>Archelosauria</taxon>
        <taxon>Archosauria</taxon>
        <taxon>Dinosauria</taxon>
        <taxon>Saurischia</taxon>
        <taxon>Theropoda</taxon>
        <taxon>Coelurosauria</taxon>
        <taxon>Aves</taxon>
        <taxon>Neognathae</taxon>
        <taxon>Neoaves</taxon>
        <taxon>Telluraves</taxon>
        <taxon>Coraciimorphae</taxon>
        <taxon>Coliiformes</taxon>
        <taxon>Coliidae</taxon>
        <taxon>Colius</taxon>
    </lineage>
</organism>